<evidence type="ECO:0000259" key="2">
    <source>
        <dbReference type="Pfam" id="PF12697"/>
    </source>
</evidence>
<dbReference type="EMBL" id="JPOX01000014">
    <property type="protein sequence ID" value="KFX47617.1"/>
    <property type="molecule type" value="Genomic_DNA"/>
</dbReference>
<protein>
    <submittedName>
        <fullName evidence="3">Peroxisomal membrane protein LPX1</fullName>
    </submittedName>
</protein>
<proteinExistence type="predicted"/>
<dbReference type="InterPro" id="IPR029058">
    <property type="entry name" value="AB_hydrolase_fold"/>
</dbReference>
<sequence>MASPFRIVEHVVPGQYLREYPRATSTSQEETLYLAVKQYIPLDNPQPQPGDVTFIAAHANGFPKELYEPLWEDIYAQSQKHGFRIRSIWMADAAHQGESGVINENMLGNDPSWFDHSRDLLHLINLKRDEMPRPIVGVGHSMGGAQLLVMALSSSTFSESNLCIRTYLSLLQPRLFHSLVLLDPVIQSESTQSPDKFEGRFVPMNTILSTHRRDIWPSRKAAAEGFQRSPFYKAWNPRVLDRWVKYGLRELPTVAHPDESKYKASKDDKPVTLATTRHQEVFTFSRPNYDYDRANEKPANLYETPDLKPDGPNTFPFYRMEPNFIFSQLPRVRPSVLYIFAGQSFMCTPSMMQDKMDNTGIGQGGSGGVAVGRVKSVYFQDKGHLLAQEAVAECAHAAVEFFGKELQRWKEEEAAFQKTWSGKSQVEKSTVDERWLKEVGPPPVRAAKTTDGNSKPKL</sequence>
<gene>
    <name evidence="3" type="ORF">GQ26_0140570</name>
</gene>
<organism evidence="3">
    <name type="scientific">Talaromyces marneffei PM1</name>
    <dbReference type="NCBI Taxonomy" id="1077442"/>
    <lineage>
        <taxon>Eukaryota</taxon>
        <taxon>Fungi</taxon>
        <taxon>Dikarya</taxon>
        <taxon>Ascomycota</taxon>
        <taxon>Pezizomycotina</taxon>
        <taxon>Eurotiomycetes</taxon>
        <taxon>Eurotiomycetidae</taxon>
        <taxon>Eurotiales</taxon>
        <taxon>Trichocomaceae</taxon>
        <taxon>Talaromyces</taxon>
        <taxon>Talaromyces sect. Talaromyces</taxon>
    </lineage>
</organism>
<evidence type="ECO:0000256" key="1">
    <source>
        <dbReference type="SAM" id="MobiDB-lite"/>
    </source>
</evidence>
<dbReference type="Pfam" id="PF12697">
    <property type="entry name" value="Abhydrolase_6"/>
    <property type="match status" value="1"/>
</dbReference>
<dbReference type="InterPro" id="IPR000073">
    <property type="entry name" value="AB_hydrolase_1"/>
</dbReference>
<feature type="domain" description="AB hydrolase-1" evidence="2">
    <location>
        <begin position="58"/>
        <end position="239"/>
    </location>
</feature>
<feature type="region of interest" description="Disordered" evidence="1">
    <location>
        <begin position="419"/>
        <end position="458"/>
    </location>
</feature>
<dbReference type="Gene3D" id="3.40.50.1820">
    <property type="entry name" value="alpha/beta hydrolase"/>
    <property type="match status" value="1"/>
</dbReference>
<reference evidence="3" key="1">
    <citation type="journal article" date="2014" name="PLoS Genet.">
        <title>Signature Gene Expression Reveals Novel Clues to the Molecular Mechanisms of Dimorphic Transition in Penicillium marneffei.</title>
        <authorList>
            <person name="Yang E."/>
            <person name="Wang G."/>
            <person name="Cai J."/>
            <person name="Woo P.C."/>
            <person name="Lau S.K."/>
            <person name="Yuen K.-Y."/>
            <person name="Chow W.-N."/>
            <person name="Lin X."/>
        </authorList>
    </citation>
    <scope>NUCLEOTIDE SEQUENCE [LARGE SCALE GENOMIC DNA]</scope>
    <source>
        <strain evidence="3">PM1</strain>
    </source>
</reference>
<dbReference type="SUPFAM" id="SSF53474">
    <property type="entry name" value="alpha/beta-Hydrolases"/>
    <property type="match status" value="1"/>
</dbReference>
<feature type="compositionally biased region" description="Basic and acidic residues" evidence="1">
    <location>
        <begin position="425"/>
        <end position="437"/>
    </location>
</feature>
<accession>A0A093V4X8</accession>
<comment type="caution">
    <text evidence="3">The sequence shown here is derived from an EMBL/GenBank/DDBJ whole genome shotgun (WGS) entry which is preliminary data.</text>
</comment>
<dbReference type="AlphaFoldDB" id="A0A093V4X8"/>
<name>A0A093V4X8_TALMA</name>
<evidence type="ECO:0000313" key="3">
    <source>
        <dbReference type="EMBL" id="KFX47617.1"/>
    </source>
</evidence>